<sequence>MGNRLDFNNMHASKKLQLNSWENPNLIFTTNQAISSTHFAVNV</sequence>
<proteinExistence type="predicted"/>
<protein>
    <submittedName>
        <fullName evidence="1">Uncharacterized protein</fullName>
    </submittedName>
</protein>
<organism evidence="1">
    <name type="scientific">Anguilla anguilla</name>
    <name type="common">European freshwater eel</name>
    <name type="synonym">Muraena anguilla</name>
    <dbReference type="NCBI Taxonomy" id="7936"/>
    <lineage>
        <taxon>Eukaryota</taxon>
        <taxon>Metazoa</taxon>
        <taxon>Chordata</taxon>
        <taxon>Craniata</taxon>
        <taxon>Vertebrata</taxon>
        <taxon>Euteleostomi</taxon>
        <taxon>Actinopterygii</taxon>
        <taxon>Neopterygii</taxon>
        <taxon>Teleostei</taxon>
        <taxon>Anguilliformes</taxon>
        <taxon>Anguillidae</taxon>
        <taxon>Anguilla</taxon>
    </lineage>
</organism>
<name>A0A0E9SF07_ANGAN</name>
<dbReference type="EMBL" id="GBXM01068711">
    <property type="protein sequence ID" value="JAH39866.1"/>
    <property type="molecule type" value="Transcribed_RNA"/>
</dbReference>
<dbReference type="AlphaFoldDB" id="A0A0E9SF07"/>
<reference evidence="1" key="1">
    <citation type="submission" date="2014-11" db="EMBL/GenBank/DDBJ databases">
        <authorList>
            <person name="Amaro Gonzalez C."/>
        </authorList>
    </citation>
    <scope>NUCLEOTIDE SEQUENCE</scope>
</reference>
<reference evidence="1" key="2">
    <citation type="journal article" date="2015" name="Fish Shellfish Immunol.">
        <title>Early steps in the European eel (Anguilla anguilla)-Vibrio vulnificus interaction in the gills: Role of the RtxA13 toxin.</title>
        <authorList>
            <person name="Callol A."/>
            <person name="Pajuelo D."/>
            <person name="Ebbesson L."/>
            <person name="Teles M."/>
            <person name="MacKenzie S."/>
            <person name="Amaro C."/>
        </authorList>
    </citation>
    <scope>NUCLEOTIDE SEQUENCE</scope>
</reference>
<evidence type="ECO:0000313" key="1">
    <source>
        <dbReference type="EMBL" id="JAH39866.1"/>
    </source>
</evidence>
<accession>A0A0E9SF07</accession>